<keyword evidence="4" id="KW-1185">Reference proteome</keyword>
<dbReference type="GO" id="GO:0005759">
    <property type="term" value="C:mitochondrial matrix"/>
    <property type="evidence" value="ECO:0007669"/>
    <property type="project" value="UniProtKB-SubCell"/>
</dbReference>
<dbReference type="InterPro" id="IPR039028">
    <property type="entry name" value="BCKD/PDK"/>
</dbReference>
<protein>
    <recommendedName>
        <fullName evidence="1">Protein-serine/threonine kinase</fullName>
        <ecNumber evidence="1">2.7.11.-</ecNumber>
    </recommendedName>
</protein>
<gene>
    <name evidence="3" type="ORF">DAPK24_052950</name>
</gene>
<keyword evidence="1" id="KW-0067">ATP-binding</keyword>
<dbReference type="SUPFAM" id="SSF55874">
    <property type="entry name" value="ATPase domain of HSP90 chaperone/DNA topoisomerase II/histidine kinase"/>
    <property type="match status" value="1"/>
</dbReference>
<sequence length="318" mass="36847">MFKAFTSVFKKKPVVAINVTPELVQKRHRLSQNLQQIYKSQIDLMNKSVDNIAKVPLINHYIALNDQYKTQYKEICNKSFENIDYSEENFLKLINKQLDFKVSELEAINNKITIDELLSLDENYTDQINDFFFKFHINRINASFSLKEYIYHESLLQKHSSEKVLNDAIKSTSKILSLNDYPIPKFVITKSQSEFPEIYCIAPHVIHIMFELFKNATIPSITHNKPITINIIDDIENENVIYEIIDNGGGMPTQMLGKIWQFHYTTSKETDRDVIHGFGMGLPLCKVFAKFNNGSLDLINRQGDGVTVRLTLPKFIEK</sequence>
<organism evidence="3 4">
    <name type="scientific">Pichia kluyveri</name>
    <name type="common">Yeast</name>
    <dbReference type="NCBI Taxonomy" id="36015"/>
    <lineage>
        <taxon>Eukaryota</taxon>
        <taxon>Fungi</taxon>
        <taxon>Dikarya</taxon>
        <taxon>Ascomycota</taxon>
        <taxon>Saccharomycotina</taxon>
        <taxon>Pichiomycetes</taxon>
        <taxon>Pichiales</taxon>
        <taxon>Pichiaceae</taxon>
        <taxon>Pichia</taxon>
    </lineage>
</organism>
<dbReference type="InterPro" id="IPR003594">
    <property type="entry name" value="HATPase_dom"/>
</dbReference>
<keyword evidence="1" id="KW-0418">Kinase</keyword>
<dbReference type="EC" id="2.7.11.-" evidence="1"/>
<evidence type="ECO:0000259" key="2">
    <source>
        <dbReference type="PROSITE" id="PS50109"/>
    </source>
</evidence>
<dbReference type="GO" id="GO:0010906">
    <property type="term" value="P:regulation of glucose metabolic process"/>
    <property type="evidence" value="ECO:0007669"/>
    <property type="project" value="TreeGrafter"/>
</dbReference>
<evidence type="ECO:0000256" key="1">
    <source>
        <dbReference type="RuleBase" id="RU366032"/>
    </source>
</evidence>
<dbReference type="PROSITE" id="PS50109">
    <property type="entry name" value="HIS_KIN"/>
    <property type="match status" value="1"/>
</dbReference>
<evidence type="ECO:0000313" key="3">
    <source>
        <dbReference type="EMBL" id="GMM48697.1"/>
    </source>
</evidence>
<comment type="subcellular location">
    <subcellularLocation>
        <location evidence="1">Mitochondrion matrix</location>
    </subcellularLocation>
</comment>
<dbReference type="InterPro" id="IPR036890">
    <property type="entry name" value="HATPase_C_sf"/>
</dbReference>
<evidence type="ECO:0000313" key="4">
    <source>
        <dbReference type="Proteomes" id="UP001378960"/>
    </source>
</evidence>
<keyword evidence="1" id="KW-0808">Transferase</keyword>
<dbReference type="InterPro" id="IPR005467">
    <property type="entry name" value="His_kinase_dom"/>
</dbReference>
<dbReference type="SMART" id="SM00387">
    <property type="entry name" value="HATPase_c"/>
    <property type="match status" value="1"/>
</dbReference>
<dbReference type="Proteomes" id="UP001378960">
    <property type="component" value="Unassembled WGS sequence"/>
</dbReference>
<dbReference type="EMBL" id="BTGB01000009">
    <property type="protein sequence ID" value="GMM48697.1"/>
    <property type="molecule type" value="Genomic_DNA"/>
</dbReference>
<comment type="similarity">
    <text evidence="1">Belongs to the PDK/BCKDK protein kinase family.</text>
</comment>
<proteinExistence type="inferred from homology"/>
<accession>A0AAV5RCL5</accession>
<name>A0AAV5RCL5_PICKL</name>
<dbReference type="PANTHER" id="PTHR11947">
    <property type="entry name" value="PYRUVATE DEHYDROGENASE KINASE"/>
    <property type="match status" value="1"/>
</dbReference>
<keyword evidence="1" id="KW-0547">Nucleotide-binding</keyword>
<dbReference type="Gene3D" id="3.30.565.10">
    <property type="entry name" value="Histidine kinase-like ATPase, C-terminal domain"/>
    <property type="match status" value="1"/>
</dbReference>
<dbReference type="PANTHER" id="PTHR11947:SF19">
    <property type="entry name" value="PROTEIN-SERINE_THREONINE KINASE"/>
    <property type="match status" value="1"/>
</dbReference>
<dbReference type="PRINTS" id="PR00344">
    <property type="entry name" value="BCTRLSENSOR"/>
</dbReference>
<dbReference type="AlphaFoldDB" id="A0AAV5RCL5"/>
<feature type="domain" description="Histidine kinase" evidence="2">
    <location>
        <begin position="205"/>
        <end position="316"/>
    </location>
</feature>
<keyword evidence="1" id="KW-0496">Mitochondrion</keyword>
<comment type="caution">
    <text evidence="3">The sequence shown here is derived from an EMBL/GenBank/DDBJ whole genome shotgun (WGS) entry which is preliminary data.</text>
</comment>
<dbReference type="GO" id="GO:0005524">
    <property type="term" value="F:ATP binding"/>
    <property type="evidence" value="ECO:0007669"/>
    <property type="project" value="UniProtKB-UniRule"/>
</dbReference>
<dbReference type="InterPro" id="IPR004358">
    <property type="entry name" value="Sig_transdc_His_kin-like_C"/>
</dbReference>
<reference evidence="3 4" key="1">
    <citation type="journal article" date="2023" name="Elife">
        <title>Identification of key yeast species and microbe-microbe interactions impacting larval growth of Drosophila in the wild.</title>
        <authorList>
            <person name="Mure A."/>
            <person name="Sugiura Y."/>
            <person name="Maeda R."/>
            <person name="Honda K."/>
            <person name="Sakurai N."/>
            <person name="Takahashi Y."/>
            <person name="Watada M."/>
            <person name="Katoh T."/>
            <person name="Gotoh A."/>
            <person name="Gotoh Y."/>
            <person name="Taniguchi I."/>
            <person name="Nakamura K."/>
            <person name="Hayashi T."/>
            <person name="Katayama T."/>
            <person name="Uemura T."/>
            <person name="Hattori Y."/>
        </authorList>
    </citation>
    <scope>NUCLEOTIDE SEQUENCE [LARGE SCALE GENOMIC DNA]</scope>
    <source>
        <strain evidence="3 4">PK-24</strain>
    </source>
</reference>
<dbReference type="GO" id="GO:0004740">
    <property type="term" value="F:pyruvate dehydrogenase (acetyl-transferring) kinase activity"/>
    <property type="evidence" value="ECO:0007669"/>
    <property type="project" value="TreeGrafter"/>
</dbReference>
<dbReference type="Pfam" id="PF02518">
    <property type="entry name" value="HATPase_c"/>
    <property type="match status" value="1"/>
</dbReference>